<dbReference type="Proteomes" id="UP000730739">
    <property type="component" value="Unassembled WGS sequence"/>
</dbReference>
<feature type="transmembrane region" description="Helical" evidence="6">
    <location>
        <begin position="87"/>
        <end position="105"/>
    </location>
</feature>
<feature type="transmembrane region" description="Helical" evidence="6">
    <location>
        <begin position="54"/>
        <end position="75"/>
    </location>
</feature>
<comment type="caution">
    <text evidence="8">The sequence shown here is derived from an EMBL/GenBank/DDBJ whole genome shotgun (WGS) entry which is preliminary data.</text>
</comment>
<dbReference type="InterPro" id="IPR050189">
    <property type="entry name" value="MFS_Efflux_Transporters"/>
</dbReference>
<feature type="transmembrane region" description="Helical" evidence="6">
    <location>
        <begin position="305"/>
        <end position="325"/>
    </location>
</feature>
<gene>
    <name evidence="8" type="ORF">J2Z31_004676</name>
</gene>
<feature type="transmembrane region" description="Helical" evidence="6">
    <location>
        <begin position="249"/>
        <end position="269"/>
    </location>
</feature>
<evidence type="ECO:0000256" key="6">
    <source>
        <dbReference type="SAM" id="Phobius"/>
    </source>
</evidence>
<dbReference type="RefSeq" id="WP_209604914.1">
    <property type="nucleotide sequence ID" value="NZ_JAGILA010000007.1"/>
</dbReference>
<dbReference type="PANTHER" id="PTHR43124:SF10">
    <property type="entry name" value="PURINE EFFLUX PUMP PBUE"/>
    <property type="match status" value="1"/>
</dbReference>
<evidence type="ECO:0000256" key="2">
    <source>
        <dbReference type="ARBA" id="ARBA00022475"/>
    </source>
</evidence>
<feature type="transmembrane region" description="Helical" evidence="6">
    <location>
        <begin position="369"/>
        <end position="388"/>
    </location>
</feature>
<dbReference type="InterPro" id="IPR011701">
    <property type="entry name" value="MFS"/>
</dbReference>
<dbReference type="PROSITE" id="PS50850">
    <property type="entry name" value="MFS"/>
    <property type="match status" value="1"/>
</dbReference>
<keyword evidence="3 6" id="KW-0812">Transmembrane</keyword>
<dbReference type="PANTHER" id="PTHR43124">
    <property type="entry name" value="PURINE EFFLUX PUMP PBUE"/>
    <property type="match status" value="1"/>
</dbReference>
<feature type="transmembrane region" description="Helical" evidence="6">
    <location>
        <begin position="216"/>
        <end position="237"/>
    </location>
</feature>
<evidence type="ECO:0000313" key="9">
    <source>
        <dbReference type="Proteomes" id="UP000730739"/>
    </source>
</evidence>
<keyword evidence="5 6" id="KW-0472">Membrane</keyword>
<dbReference type="Gene3D" id="1.20.1250.20">
    <property type="entry name" value="MFS general substrate transporter like domains"/>
    <property type="match status" value="1"/>
</dbReference>
<sequence>MTNINQSISTLTAERARIPPFAFLLTICVGVIGSNSLALGPIAPEVAESLGTRVPAVMTASAAFGIGTAVSAVFLGRLIDRHGPRRMLGMALLLLAAGLAGSAFAPALTLLVAAQFIVGIAAGIALPAIYTLASVIAPAGRESETIGLVLTGWTLSMVAGVPLSAAIADFAGWRMVYVVVSAATLIACAAVRFSAVREGTRGKATSPLAALGVRGVAPLLVACAAFMAAFYGVYAYIGDHLHAALGLPISANGLIAVSYGLGFGGAVFLDRLIDRFGAGRLLPVIFLTVGGVYLLMGAASGSYPGMLAVVFFWGLANHFGLNVLIMRLTALDPARRGAVMGLNSGVTYLALFAGTIGFGAAYAGNAFPILPLAAAGLMLIAALAAALARH</sequence>
<keyword evidence="9" id="KW-1185">Reference proteome</keyword>
<feature type="domain" description="Major facilitator superfamily (MFS) profile" evidence="7">
    <location>
        <begin position="21"/>
        <end position="390"/>
    </location>
</feature>
<keyword evidence="2" id="KW-1003">Cell membrane</keyword>
<evidence type="ECO:0000256" key="3">
    <source>
        <dbReference type="ARBA" id="ARBA00022692"/>
    </source>
</evidence>
<dbReference type="EMBL" id="JAGILA010000007">
    <property type="protein sequence ID" value="MBP2238149.1"/>
    <property type="molecule type" value="Genomic_DNA"/>
</dbReference>
<feature type="transmembrane region" description="Helical" evidence="6">
    <location>
        <begin position="281"/>
        <end position="299"/>
    </location>
</feature>
<comment type="subcellular location">
    <subcellularLocation>
        <location evidence="1">Cell membrane</location>
        <topology evidence="1">Multi-pass membrane protein</topology>
    </subcellularLocation>
</comment>
<evidence type="ECO:0000313" key="8">
    <source>
        <dbReference type="EMBL" id="MBP2238149.1"/>
    </source>
</evidence>
<dbReference type="InterPro" id="IPR036259">
    <property type="entry name" value="MFS_trans_sf"/>
</dbReference>
<organism evidence="8 9">
    <name type="scientific">Sinorhizobium kostiense</name>
    <dbReference type="NCBI Taxonomy" id="76747"/>
    <lineage>
        <taxon>Bacteria</taxon>
        <taxon>Pseudomonadati</taxon>
        <taxon>Pseudomonadota</taxon>
        <taxon>Alphaproteobacteria</taxon>
        <taxon>Hyphomicrobiales</taxon>
        <taxon>Rhizobiaceae</taxon>
        <taxon>Sinorhizobium/Ensifer group</taxon>
        <taxon>Sinorhizobium</taxon>
    </lineage>
</organism>
<dbReference type="InterPro" id="IPR020846">
    <property type="entry name" value="MFS_dom"/>
</dbReference>
<dbReference type="Pfam" id="PF07690">
    <property type="entry name" value="MFS_1"/>
    <property type="match status" value="1"/>
</dbReference>
<dbReference type="SUPFAM" id="SSF103473">
    <property type="entry name" value="MFS general substrate transporter"/>
    <property type="match status" value="1"/>
</dbReference>
<feature type="transmembrane region" description="Helical" evidence="6">
    <location>
        <begin position="21"/>
        <end position="42"/>
    </location>
</feature>
<evidence type="ECO:0000256" key="1">
    <source>
        <dbReference type="ARBA" id="ARBA00004651"/>
    </source>
</evidence>
<feature type="transmembrane region" description="Helical" evidence="6">
    <location>
        <begin position="145"/>
        <end position="168"/>
    </location>
</feature>
<protein>
    <submittedName>
        <fullName evidence="8">MFS family arabinose efflux permease</fullName>
    </submittedName>
</protein>
<accession>A0ABS4R5I1</accession>
<reference evidence="8 9" key="1">
    <citation type="submission" date="2021-03" db="EMBL/GenBank/DDBJ databases">
        <title>Genomic Encyclopedia of Type Strains, Phase IV (KMG-IV): sequencing the most valuable type-strain genomes for metagenomic binning, comparative biology and taxonomic classification.</title>
        <authorList>
            <person name="Goeker M."/>
        </authorList>
    </citation>
    <scope>NUCLEOTIDE SEQUENCE [LARGE SCALE GENOMIC DNA]</scope>
    <source>
        <strain evidence="8 9">DSM 13372</strain>
    </source>
</reference>
<evidence type="ECO:0000256" key="5">
    <source>
        <dbReference type="ARBA" id="ARBA00023136"/>
    </source>
</evidence>
<feature type="transmembrane region" description="Helical" evidence="6">
    <location>
        <begin position="346"/>
        <end position="363"/>
    </location>
</feature>
<feature type="transmembrane region" description="Helical" evidence="6">
    <location>
        <begin position="111"/>
        <end position="133"/>
    </location>
</feature>
<name>A0ABS4R5I1_9HYPH</name>
<keyword evidence="4 6" id="KW-1133">Transmembrane helix</keyword>
<proteinExistence type="predicted"/>
<evidence type="ECO:0000259" key="7">
    <source>
        <dbReference type="PROSITE" id="PS50850"/>
    </source>
</evidence>
<feature type="transmembrane region" description="Helical" evidence="6">
    <location>
        <begin position="174"/>
        <end position="195"/>
    </location>
</feature>
<evidence type="ECO:0000256" key="4">
    <source>
        <dbReference type="ARBA" id="ARBA00022989"/>
    </source>
</evidence>